<dbReference type="PROSITE" id="PS50110">
    <property type="entry name" value="RESPONSE_REGULATORY"/>
    <property type="match status" value="1"/>
</dbReference>
<dbReference type="InterPro" id="IPR005467">
    <property type="entry name" value="His_kinase_dom"/>
</dbReference>
<evidence type="ECO:0000256" key="1">
    <source>
        <dbReference type="ARBA" id="ARBA00000085"/>
    </source>
</evidence>
<dbReference type="SUPFAM" id="SSF50341">
    <property type="entry name" value="CheW-like"/>
    <property type="match status" value="1"/>
</dbReference>
<evidence type="ECO:0000259" key="9">
    <source>
        <dbReference type="PROSITE" id="PS50109"/>
    </source>
</evidence>
<organism evidence="13 14">
    <name type="scientific">Sphingomonas arantia</name>
    <dbReference type="NCBI Taxonomy" id="1460676"/>
    <lineage>
        <taxon>Bacteria</taxon>
        <taxon>Pseudomonadati</taxon>
        <taxon>Pseudomonadota</taxon>
        <taxon>Alphaproteobacteria</taxon>
        <taxon>Sphingomonadales</taxon>
        <taxon>Sphingomonadaceae</taxon>
        <taxon>Sphingomonas</taxon>
    </lineage>
</organism>
<dbReference type="Pfam" id="PF01627">
    <property type="entry name" value="Hpt"/>
    <property type="match status" value="1"/>
</dbReference>
<dbReference type="InterPro" id="IPR001789">
    <property type="entry name" value="Sig_transdc_resp-reg_receiver"/>
</dbReference>
<evidence type="ECO:0000256" key="2">
    <source>
        <dbReference type="ARBA" id="ARBA00012438"/>
    </source>
</evidence>
<keyword evidence="14" id="KW-1185">Reference proteome</keyword>
<evidence type="ECO:0000256" key="4">
    <source>
        <dbReference type="ARBA" id="ARBA00022679"/>
    </source>
</evidence>
<dbReference type="CDD" id="cd00088">
    <property type="entry name" value="HPT"/>
    <property type="match status" value="1"/>
</dbReference>
<evidence type="ECO:0000256" key="3">
    <source>
        <dbReference type="ARBA" id="ARBA00022553"/>
    </source>
</evidence>
<dbReference type="InterPro" id="IPR002545">
    <property type="entry name" value="CheW-lke_dom"/>
</dbReference>
<dbReference type="Pfam" id="PF02518">
    <property type="entry name" value="HATPase_c"/>
    <property type="match status" value="1"/>
</dbReference>
<evidence type="ECO:0000259" key="12">
    <source>
        <dbReference type="PROSITE" id="PS50894"/>
    </source>
</evidence>
<evidence type="ECO:0000256" key="7">
    <source>
        <dbReference type="PROSITE-ProRule" id="PRU00110"/>
    </source>
</evidence>
<feature type="domain" description="Histidine kinase" evidence="9">
    <location>
        <begin position="234"/>
        <end position="407"/>
    </location>
</feature>
<dbReference type="InterPro" id="IPR036061">
    <property type="entry name" value="CheW-like_dom_sf"/>
</dbReference>
<evidence type="ECO:0000313" key="13">
    <source>
        <dbReference type="EMBL" id="MFD1952335.1"/>
    </source>
</evidence>
<keyword evidence="6" id="KW-0902">Two-component regulatory system</keyword>
<accession>A0ABW4U007</accession>
<dbReference type="SUPFAM" id="SSF55874">
    <property type="entry name" value="ATPase domain of HSP90 chaperone/DNA topoisomerase II/histidine kinase"/>
    <property type="match status" value="1"/>
</dbReference>
<dbReference type="Gene3D" id="1.20.120.160">
    <property type="entry name" value="HPT domain"/>
    <property type="match status" value="1"/>
</dbReference>
<evidence type="ECO:0000313" key="14">
    <source>
        <dbReference type="Proteomes" id="UP001597400"/>
    </source>
</evidence>
<dbReference type="Gene3D" id="3.40.50.2300">
    <property type="match status" value="1"/>
</dbReference>
<dbReference type="InterPro" id="IPR004358">
    <property type="entry name" value="Sig_transdc_His_kin-like_C"/>
</dbReference>
<comment type="catalytic activity">
    <reaction evidence="1">
        <text>ATP + protein L-histidine = ADP + protein N-phospho-L-histidine.</text>
        <dbReference type="EC" id="2.7.13.3"/>
    </reaction>
</comment>
<protein>
    <recommendedName>
        <fullName evidence="2">histidine kinase</fullName>
        <ecNumber evidence="2">2.7.13.3</ecNumber>
    </recommendedName>
</protein>
<dbReference type="Proteomes" id="UP001597400">
    <property type="component" value="Unassembled WGS sequence"/>
</dbReference>
<dbReference type="InterPro" id="IPR051315">
    <property type="entry name" value="Bact_Chemotaxis_CheA"/>
</dbReference>
<dbReference type="InterPro" id="IPR011006">
    <property type="entry name" value="CheY-like_superfamily"/>
</dbReference>
<dbReference type="InterPro" id="IPR008207">
    <property type="entry name" value="Sig_transdc_His_kin_Hpt_dom"/>
</dbReference>
<dbReference type="RefSeq" id="WP_380931628.1">
    <property type="nucleotide sequence ID" value="NZ_JBHUGS010000005.1"/>
</dbReference>
<dbReference type="SUPFAM" id="SSF47226">
    <property type="entry name" value="Histidine-containing phosphotransfer domain, HPT domain"/>
    <property type="match status" value="1"/>
</dbReference>
<name>A0ABW4U007_9SPHN</name>
<dbReference type="InterPro" id="IPR036641">
    <property type="entry name" value="HPT_dom_sf"/>
</dbReference>
<sequence>MEDIQALLQAAFADELSEHLAGMRAALAAQEAGQPVDLREFFRRAHSLKGAARAVEQPETERLAHALETLLEAIARGDRALDAETVPQLRVQIDAIEDAAGAAVSGGDPGDTAVPEPVMRESTGDDMLRVSARAVEALTRSLHGVSAEVQGRAAVADGLVGIAADLEAVAAMLLRGDADGAARQVTRTLAAAGKMRRAQGRADWAMDRAVAALEESAERVLMVPAQMLFDGYDRMLREVAQSQGKSASLHIEGSETAADRRVLQMLRDPMLHMLRNAVGHGIETAERRRAAGKTEQGSVTATVQAARGQLILSVTDDGAGLDDAAIERRARAAGLIAAGSTTPPLPVLRAMVFEQGFSTATAVDEVSGRGVGLSVVADAARRLQGSVTIAPADGGGTVVMLAVPLSMSRQTMLLVECAGATYAVPVAAVRRVMALDPGAVTRGEDGQVAVIDGVAVPLVALSAVLGVGSPAGQGALSVLWLRSGIALTVDALVAVRSLVVGDPGAIAVDLPWVAGTVLLDDGAVALVLGADVIAARALGSARGVAVVAEQPAAARRLTVLVVDDSITTRTLERGILEAAGYAVRLAVDGLAGLERLRAEAGEIDLVVADVEMPRMDGFGLLTAVRNDPALRGIPVVMMTSRNSPDDIERGLDLGANAYVTKQDFEQGKLLSIIGQLI</sequence>
<dbReference type="PROSITE" id="PS50851">
    <property type="entry name" value="CHEW"/>
    <property type="match status" value="1"/>
</dbReference>
<dbReference type="SMART" id="SM00260">
    <property type="entry name" value="CheW"/>
    <property type="match status" value="1"/>
</dbReference>
<keyword evidence="3 8" id="KW-0597">Phosphoprotein</keyword>
<evidence type="ECO:0000259" key="11">
    <source>
        <dbReference type="PROSITE" id="PS50851"/>
    </source>
</evidence>
<feature type="domain" description="Response regulatory" evidence="10">
    <location>
        <begin position="558"/>
        <end position="676"/>
    </location>
</feature>
<reference evidence="14" key="1">
    <citation type="journal article" date="2019" name="Int. J. Syst. Evol. Microbiol.">
        <title>The Global Catalogue of Microorganisms (GCM) 10K type strain sequencing project: providing services to taxonomists for standard genome sequencing and annotation.</title>
        <authorList>
            <consortium name="The Broad Institute Genomics Platform"/>
            <consortium name="The Broad Institute Genome Sequencing Center for Infectious Disease"/>
            <person name="Wu L."/>
            <person name="Ma J."/>
        </authorList>
    </citation>
    <scope>NUCLEOTIDE SEQUENCE [LARGE SCALE GENOMIC DNA]</scope>
    <source>
        <strain evidence="14">CGMCC 1.12702</strain>
    </source>
</reference>
<dbReference type="PRINTS" id="PR00344">
    <property type="entry name" value="BCTRLSENSOR"/>
</dbReference>
<dbReference type="InterPro" id="IPR003594">
    <property type="entry name" value="HATPase_dom"/>
</dbReference>
<evidence type="ECO:0000256" key="6">
    <source>
        <dbReference type="ARBA" id="ARBA00023012"/>
    </source>
</evidence>
<feature type="domain" description="CheW-like" evidence="11">
    <location>
        <begin position="409"/>
        <end position="539"/>
    </location>
</feature>
<dbReference type="Pfam" id="PF01584">
    <property type="entry name" value="CheW"/>
    <property type="match status" value="1"/>
</dbReference>
<evidence type="ECO:0000256" key="5">
    <source>
        <dbReference type="ARBA" id="ARBA00022777"/>
    </source>
</evidence>
<dbReference type="SMART" id="SM00387">
    <property type="entry name" value="HATPase_c"/>
    <property type="match status" value="1"/>
</dbReference>
<proteinExistence type="predicted"/>
<dbReference type="InterPro" id="IPR036890">
    <property type="entry name" value="HATPase_C_sf"/>
</dbReference>
<feature type="domain" description="HPt" evidence="12">
    <location>
        <begin position="1"/>
        <end position="103"/>
    </location>
</feature>
<dbReference type="PANTHER" id="PTHR43395:SF1">
    <property type="entry name" value="CHEMOTAXIS PROTEIN CHEA"/>
    <property type="match status" value="1"/>
</dbReference>
<dbReference type="PANTHER" id="PTHR43395">
    <property type="entry name" value="SENSOR HISTIDINE KINASE CHEA"/>
    <property type="match status" value="1"/>
</dbReference>
<dbReference type="SMART" id="SM00448">
    <property type="entry name" value="REC"/>
    <property type="match status" value="1"/>
</dbReference>
<dbReference type="PROSITE" id="PS50894">
    <property type="entry name" value="HPT"/>
    <property type="match status" value="1"/>
</dbReference>
<dbReference type="EC" id="2.7.13.3" evidence="2"/>
<dbReference type="SUPFAM" id="SSF52172">
    <property type="entry name" value="CheY-like"/>
    <property type="match status" value="1"/>
</dbReference>
<comment type="caution">
    <text evidence="13">The sequence shown here is derived from an EMBL/GenBank/DDBJ whole genome shotgun (WGS) entry which is preliminary data.</text>
</comment>
<keyword evidence="4" id="KW-0808">Transferase</keyword>
<dbReference type="PROSITE" id="PS50109">
    <property type="entry name" value="HIS_KIN"/>
    <property type="match status" value="1"/>
</dbReference>
<dbReference type="EMBL" id="JBHUGS010000005">
    <property type="protein sequence ID" value="MFD1952335.1"/>
    <property type="molecule type" value="Genomic_DNA"/>
</dbReference>
<evidence type="ECO:0000256" key="8">
    <source>
        <dbReference type="PROSITE-ProRule" id="PRU00169"/>
    </source>
</evidence>
<keyword evidence="5" id="KW-0418">Kinase</keyword>
<feature type="modified residue" description="Phosphohistidine" evidence="7">
    <location>
        <position position="46"/>
    </location>
</feature>
<gene>
    <name evidence="13" type="ORF">ACFSGX_16290</name>
</gene>
<dbReference type="Pfam" id="PF00072">
    <property type="entry name" value="Response_reg"/>
    <property type="match status" value="1"/>
</dbReference>
<evidence type="ECO:0000259" key="10">
    <source>
        <dbReference type="PROSITE" id="PS50110"/>
    </source>
</evidence>
<dbReference type="Gene3D" id="3.30.565.10">
    <property type="entry name" value="Histidine kinase-like ATPase, C-terminal domain"/>
    <property type="match status" value="1"/>
</dbReference>
<feature type="modified residue" description="4-aspartylphosphate" evidence="8">
    <location>
        <position position="609"/>
    </location>
</feature>
<dbReference type="SMART" id="SM00073">
    <property type="entry name" value="HPT"/>
    <property type="match status" value="1"/>
</dbReference>